<protein>
    <submittedName>
        <fullName evidence="1">Uncharacterized protein</fullName>
    </submittedName>
</protein>
<dbReference type="Proteomes" id="UP000004641">
    <property type="component" value="Unassembled WGS sequence"/>
</dbReference>
<dbReference type="AlphaFoldDB" id="A0A0H3PZM1"/>
<name>A0A0H3PZM1_ECO5C</name>
<dbReference type="BioCyc" id="ECOL478008-HMP:G76-485772-MONOMER"/>
<gene>
    <name evidence="1" type="ORF">ECH7EC869_4443</name>
</gene>
<accession>A0A0H3PZM1</accession>
<evidence type="ECO:0000313" key="2">
    <source>
        <dbReference type="Proteomes" id="UP000004641"/>
    </source>
</evidence>
<organism evidence="1 2">
    <name type="scientific">Escherichia coli O157:H7 (strain EC869)</name>
    <dbReference type="NCBI Taxonomy" id="478008"/>
    <lineage>
        <taxon>Bacteria</taxon>
        <taxon>Pseudomonadati</taxon>
        <taxon>Pseudomonadota</taxon>
        <taxon>Gammaproteobacteria</taxon>
        <taxon>Enterobacterales</taxon>
        <taxon>Enterobacteriaceae</taxon>
        <taxon>Escherichia</taxon>
    </lineage>
</organism>
<evidence type="ECO:0000313" key="1">
    <source>
        <dbReference type="EMBL" id="EDU91969.1"/>
    </source>
</evidence>
<comment type="caution">
    <text evidence="1">The sequence shown here is derived from an EMBL/GenBank/DDBJ whole genome shotgun (WGS) entry which is preliminary data.</text>
</comment>
<reference evidence="1 2" key="1">
    <citation type="journal article" date="2011" name="Appl. Environ. Microbiol.">
        <title>Genome signatures of Escherichia coli O157:H7 isolates from the bovine host reservoir.</title>
        <authorList>
            <person name="Eppinger M."/>
            <person name="Mammel M.K."/>
            <person name="Leclerc J.E."/>
            <person name="Ravel J."/>
            <person name="Cebula T.A."/>
        </authorList>
    </citation>
    <scope>NUCLEOTIDE SEQUENCE [LARGE SCALE GENOMIC DNA]</scope>
    <source>
        <strain evidence="1 2">EC869</strain>
    </source>
</reference>
<dbReference type="EMBL" id="ABHU01000004">
    <property type="protein sequence ID" value="EDU91969.1"/>
    <property type="molecule type" value="Genomic_DNA"/>
</dbReference>
<sequence>MSGQDGKAPALHFRPRSVMAAGDFVLRAMMSFADRSPKQDSLYK</sequence>
<proteinExistence type="predicted"/>